<feature type="domain" description="Nephrocystin 3-like N-terminal" evidence="2">
    <location>
        <begin position="15"/>
        <end position="177"/>
    </location>
</feature>
<evidence type="ECO:0000259" key="2">
    <source>
        <dbReference type="Pfam" id="PF24883"/>
    </source>
</evidence>
<dbReference type="Proteomes" id="UP000567179">
    <property type="component" value="Unassembled WGS sequence"/>
</dbReference>
<dbReference type="InterPro" id="IPR056884">
    <property type="entry name" value="NPHP3-like_N"/>
</dbReference>
<dbReference type="AlphaFoldDB" id="A0A8H5AYT2"/>
<protein>
    <recommendedName>
        <fullName evidence="2">Nephrocystin 3-like N-terminal domain-containing protein</fullName>
    </recommendedName>
</protein>
<keyword evidence="4" id="KW-1185">Reference proteome</keyword>
<evidence type="ECO:0000313" key="3">
    <source>
        <dbReference type="EMBL" id="KAF5312592.1"/>
    </source>
</evidence>
<dbReference type="Pfam" id="PF24883">
    <property type="entry name" value="NPHP3_N"/>
    <property type="match status" value="1"/>
</dbReference>
<dbReference type="InterPro" id="IPR027417">
    <property type="entry name" value="P-loop_NTPase"/>
</dbReference>
<keyword evidence="1" id="KW-0677">Repeat</keyword>
<dbReference type="EMBL" id="JAACJJ010000056">
    <property type="protein sequence ID" value="KAF5312592.1"/>
    <property type="molecule type" value="Genomic_DNA"/>
</dbReference>
<comment type="caution">
    <text evidence="3">The sequence shown here is derived from an EMBL/GenBank/DDBJ whole genome shotgun (WGS) entry which is preliminary data.</text>
</comment>
<proteinExistence type="predicted"/>
<dbReference type="SUPFAM" id="SSF52540">
    <property type="entry name" value="P-loop containing nucleoside triphosphate hydrolases"/>
    <property type="match status" value="1"/>
</dbReference>
<accession>A0A8H5AYT2</accession>
<dbReference type="Gene3D" id="3.40.50.300">
    <property type="entry name" value="P-loop containing nucleotide triphosphate hydrolases"/>
    <property type="match status" value="1"/>
</dbReference>
<reference evidence="3 4" key="1">
    <citation type="journal article" date="2020" name="ISME J.">
        <title>Uncovering the hidden diversity of litter-decomposition mechanisms in mushroom-forming fungi.</title>
        <authorList>
            <person name="Floudas D."/>
            <person name="Bentzer J."/>
            <person name="Ahren D."/>
            <person name="Johansson T."/>
            <person name="Persson P."/>
            <person name="Tunlid A."/>
        </authorList>
    </citation>
    <scope>NUCLEOTIDE SEQUENCE [LARGE SCALE GENOMIC DNA]</scope>
    <source>
        <strain evidence="3 4">CBS 101986</strain>
    </source>
</reference>
<sequence length="667" mass="74262">MHRWTNLCQHGQESTSNTSRVVWICGAAGAGKSAVCQSLAEWCSEQEQGLVLASFFFDRLDSTRNHEGLLIPTLAYQIARGIPGVREHLNRAMDNDPGIFNQSFDDQINVLLFGPLKAAAKSFRYLGNQSSTQTVILVDGLDECECPEIQRKVIIGLCEFIHSAAQYLPIRLLISSRPQTAIVNTFQTIGIDHETLMLHSDYADVRRFLVKSLEHIKRTHPFKEHIPSSWPTDAEIDTLVAKSSGHFLFAAECLAYIRSEKDVPSRRLQVVLGARPARGSNGPPFAYIDALYTHILHAAEYSADALHILALVLVAEDSSLKSVVGKLGITIHDGVIFLADLASIVQVEHDKIRLLQASFQDFLFDARRSGCFHIQASLVHAELACRLLGVATSFTRQGQDQHETPHNEPGMCGHLTKHLAESQATPGLLQALETVSIEGLHGFHQSSQVLETSYGEHYWPTFLEFILCYLKVVRDLSTPIYDNKCDELKAWVSSTVGLQDVSHILRKMVDVVVPTNKFLNHRQMVAIVPPPGDWSGEMAEAFFNSFDPDSLCTESTLLQACALMSKPDYSRMSGREAATMAAVYLGYALQWHDTSGAHYERACFVLAALPTMLDRAGPLSELTRLECFTKLAMMKYLERGVRIPLYPVVMTAFESYLRRTRQDGTAL</sequence>
<gene>
    <name evidence="3" type="ORF">D9619_002791</name>
</gene>
<dbReference type="PANTHER" id="PTHR10039">
    <property type="entry name" value="AMELOGENIN"/>
    <property type="match status" value="1"/>
</dbReference>
<name>A0A8H5AYT2_9AGAR</name>
<dbReference type="OrthoDB" id="674604at2759"/>
<dbReference type="PANTHER" id="PTHR10039:SF17">
    <property type="entry name" value="FUNGAL STAND N-TERMINAL GOODBYE DOMAIN-CONTAINING PROTEIN-RELATED"/>
    <property type="match status" value="1"/>
</dbReference>
<organism evidence="3 4">
    <name type="scientific">Psilocybe cf. subviscida</name>
    <dbReference type="NCBI Taxonomy" id="2480587"/>
    <lineage>
        <taxon>Eukaryota</taxon>
        <taxon>Fungi</taxon>
        <taxon>Dikarya</taxon>
        <taxon>Basidiomycota</taxon>
        <taxon>Agaricomycotina</taxon>
        <taxon>Agaricomycetes</taxon>
        <taxon>Agaricomycetidae</taxon>
        <taxon>Agaricales</taxon>
        <taxon>Agaricineae</taxon>
        <taxon>Strophariaceae</taxon>
        <taxon>Psilocybe</taxon>
    </lineage>
</organism>
<evidence type="ECO:0000256" key="1">
    <source>
        <dbReference type="ARBA" id="ARBA00022737"/>
    </source>
</evidence>
<evidence type="ECO:0000313" key="4">
    <source>
        <dbReference type="Proteomes" id="UP000567179"/>
    </source>
</evidence>